<gene>
    <name evidence="1" type="ORF">E6O75_ATG00193</name>
</gene>
<protein>
    <submittedName>
        <fullName evidence="1">Uncharacterized protein</fullName>
    </submittedName>
</protein>
<comment type="caution">
    <text evidence="1">The sequence shown here is derived from an EMBL/GenBank/DDBJ whole genome shotgun (WGS) entry which is preliminary data.</text>
</comment>
<evidence type="ECO:0000313" key="1">
    <source>
        <dbReference type="EMBL" id="TID27426.1"/>
    </source>
</evidence>
<organism evidence="1 2">
    <name type="scientific">Venturia nashicola</name>
    <dbReference type="NCBI Taxonomy" id="86259"/>
    <lineage>
        <taxon>Eukaryota</taxon>
        <taxon>Fungi</taxon>
        <taxon>Dikarya</taxon>
        <taxon>Ascomycota</taxon>
        <taxon>Pezizomycotina</taxon>
        <taxon>Dothideomycetes</taxon>
        <taxon>Pleosporomycetidae</taxon>
        <taxon>Venturiales</taxon>
        <taxon>Venturiaceae</taxon>
        <taxon>Venturia</taxon>
    </lineage>
</organism>
<dbReference type="AlphaFoldDB" id="A0A4Z1PFQ9"/>
<name>A0A4Z1PFQ9_9PEZI</name>
<keyword evidence="2" id="KW-1185">Reference proteome</keyword>
<dbReference type="Proteomes" id="UP000298493">
    <property type="component" value="Unassembled WGS sequence"/>
</dbReference>
<proteinExistence type="predicted"/>
<dbReference type="EMBL" id="SNSC02000001">
    <property type="protein sequence ID" value="TID27426.1"/>
    <property type="molecule type" value="Genomic_DNA"/>
</dbReference>
<sequence>MQLTVRIEITIVPMQTINVIKEGVIPSDCPSDAIGIMKNLTRSHGSAEVWHRYNVHVAAVPALLLAYIALERRK</sequence>
<evidence type="ECO:0000313" key="2">
    <source>
        <dbReference type="Proteomes" id="UP000298493"/>
    </source>
</evidence>
<accession>A0A4Z1PFQ9</accession>
<reference evidence="1 2" key="1">
    <citation type="submission" date="2019-04" db="EMBL/GenBank/DDBJ databases">
        <title>High contiguity whole genome sequence and gene annotation resource for two Venturia nashicola isolates.</title>
        <authorList>
            <person name="Prokchorchik M."/>
            <person name="Won K."/>
            <person name="Lee Y."/>
            <person name="Choi E.D."/>
            <person name="Segonzac C."/>
            <person name="Sohn K.H."/>
        </authorList>
    </citation>
    <scope>NUCLEOTIDE SEQUENCE [LARGE SCALE GENOMIC DNA]</scope>
    <source>
        <strain evidence="1 2">PRI2</strain>
    </source>
</reference>